<dbReference type="Pfam" id="PF00355">
    <property type="entry name" value="Rieske"/>
    <property type="match status" value="1"/>
</dbReference>
<dbReference type="PROSITE" id="PS51296">
    <property type="entry name" value="RIESKE"/>
    <property type="match status" value="1"/>
</dbReference>
<evidence type="ECO:0000256" key="3">
    <source>
        <dbReference type="ARBA" id="ARBA00023004"/>
    </source>
</evidence>
<dbReference type="AlphaFoldDB" id="A0AAN6BKP6"/>
<sequence length="346" mass="39128">MNPFRAPSRLDGAWHKIGLASAFPDLDIDYDGRRITAKCKAFRIPNSNPNGSQEAGCPVEADIDLPGDLKDQVLVFKYKGKFHAIDHQCPHSSFPLSQGSLFDIEDFGVVLSAGITCPKHGWSFDLFSGQSDRGNYKLKVWEVQLRDPPASTDGASGDTDKEVWFIPKAMREFSTEKDAPPLYYLVESNICPDKREGFRIELQDGETFDSDFIDASKEQCQNWALDKWYQAKVKFIEPNVIAIADERSARDGTLLMSFYYPEVSPDEPTFEFDGWGPLPPRANAWYDFRIDHRAADEFHGSLMWASRESAYPIYFGCPEKFTDETGIFDVFKAVKCMNGEDSEADE</sequence>
<keyword evidence="3" id="KW-0408">Iron</keyword>
<evidence type="ECO:0000313" key="7">
    <source>
        <dbReference type="EMBL" id="KAF4201147.1"/>
    </source>
</evidence>
<feature type="domain" description="Rieske" evidence="6">
    <location>
        <begin position="56"/>
        <end position="152"/>
    </location>
</feature>
<dbReference type="Proteomes" id="UP000649114">
    <property type="component" value="Unassembled WGS sequence"/>
</dbReference>
<dbReference type="PANTHER" id="PTHR21496:SF0">
    <property type="entry name" value="RIESKE DOMAIN-CONTAINING PROTEIN"/>
    <property type="match status" value="1"/>
</dbReference>
<dbReference type="EMBL" id="JAAAPU010000155">
    <property type="protein sequence ID" value="KAF4201147.1"/>
    <property type="molecule type" value="Genomic_DNA"/>
</dbReference>
<reference evidence="7" key="1">
    <citation type="journal article" date="2020" name="bioRxiv">
        <title>Genomic and phenotypic heterogeneity of clinical isolates of the human pathogens Aspergillus fumigatus, Aspergillus lentulus and Aspergillus fumigatiaffinis.</title>
        <authorList>
            <person name="dos Santos R.A.C."/>
            <person name="Steenwyk J.L."/>
            <person name="Rivero-Menendez O."/>
            <person name="Mead M.E."/>
            <person name="Silva L.P."/>
            <person name="Bastos R.W."/>
            <person name="Alastruey-Izquierdo A."/>
            <person name="Goldman G.H."/>
            <person name="Rokas A."/>
        </authorList>
    </citation>
    <scope>NUCLEOTIDE SEQUENCE</scope>
    <source>
        <strain evidence="7">CNM-CM8927</strain>
    </source>
</reference>
<evidence type="ECO:0000256" key="5">
    <source>
        <dbReference type="ARBA" id="ARBA00034078"/>
    </source>
</evidence>
<reference evidence="7" key="2">
    <citation type="submission" date="2020-04" db="EMBL/GenBank/DDBJ databases">
        <authorList>
            <person name="Santos R.A.C."/>
            <person name="Steenwyk J.L."/>
            <person name="Rivero-Menendez O."/>
            <person name="Mead M.E."/>
            <person name="Silva L.P."/>
            <person name="Bastos R.W."/>
            <person name="Alastruey-Izquierdo A."/>
            <person name="Goldman G.H."/>
            <person name="Rokas A."/>
        </authorList>
    </citation>
    <scope>NUCLEOTIDE SEQUENCE</scope>
    <source>
        <strain evidence="7">CNM-CM8927</strain>
    </source>
</reference>
<name>A0AAN6BKP6_ASPLE</name>
<evidence type="ECO:0000256" key="2">
    <source>
        <dbReference type="ARBA" id="ARBA00022723"/>
    </source>
</evidence>
<organism evidence="7 8">
    <name type="scientific">Aspergillus lentulus</name>
    <dbReference type="NCBI Taxonomy" id="293939"/>
    <lineage>
        <taxon>Eukaryota</taxon>
        <taxon>Fungi</taxon>
        <taxon>Dikarya</taxon>
        <taxon>Ascomycota</taxon>
        <taxon>Pezizomycotina</taxon>
        <taxon>Eurotiomycetes</taxon>
        <taxon>Eurotiomycetidae</taxon>
        <taxon>Eurotiales</taxon>
        <taxon>Aspergillaceae</taxon>
        <taxon>Aspergillus</taxon>
        <taxon>Aspergillus subgen. Fumigati</taxon>
    </lineage>
</organism>
<comment type="caution">
    <text evidence="7">The sequence shown here is derived from an EMBL/GenBank/DDBJ whole genome shotgun (WGS) entry which is preliminary data.</text>
</comment>
<proteinExistence type="predicted"/>
<dbReference type="GO" id="GO:0051537">
    <property type="term" value="F:2 iron, 2 sulfur cluster binding"/>
    <property type="evidence" value="ECO:0007669"/>
    <property type="project" value="UniProtKB-KW"/>
</dbReference>
<dbReference type="InterPro" id="IPR017941">
    <property type="entry name" value="Rieske_2Fe-2S"/>
</dbReference>
<keyword evidence="1" id="KW-0001">2Fe-2S</keyword>
<accession>A0AAN6BKP6</accession>
<keyword evidence="2" id="KW-0479">Metal-binding</keyword>
<dbReference type="InterPro" id="IPR036922">
    <property type="entry name" value="Rieske_2Fe-2S_sf"/>
</dbReference>
<keyword evidence="4" id="KW-0411">Iron-sulfur</keyword>
<evidence type="ECO:0000259" key="6">
    <source>
        <dbReference type="PROSITE" id="PS51296"/>
    </source>
</evidence>
<dbReference type="CDD" id="cd03467">
    <property type="entry name" value="Rieske"/>
    <property type="match status" value="1"/>
</dbReference>
<dbReference type="Gene3D" id="2.102.10.10">
    <property type="entry name" value="Rieske [2Fe-2S] iron-sulphur domain"/>
    <property type="match status" value="1"/>
</dbReference>
<protein>
    <recommendedName>
        <fullName evidence="6">Rieske domain-containing protein</fullName>
    </recommendedName>
</protein>
<comment type="cofactor">
    <cofactor evidence="5">
        <name>[2Fe-2S] cluster</name>
        <dbReference type="ChEBI" id="CHEBI:190135"/>
    </cofactor>
</comment>
<evidence type="ECO:0000256" key="1">
    <source>
        <dbReference type="ARBA" id="ARBA00022714"/>
    </source>
</evidence>
<dbReference type="SUPFAM" id="SSF50022">
    <property type="entry name" value="ISP domain"/>
    <property type="match status" value="1"/>
</dbReference>
<evidence type="ECO:0000313" key="8">
    <source>
        <dbReference type="Proteomes" id="UP000649114"/>
    </source>
</evidence>
<dbReference type="GO" id="GO:0046872">
    <property type="term" value="F:metal ion binding"/>
    <property type="evidence" value="ECO:0007669"/>
    <property type="project" value="UniProtKB-KW"/>
</dbReference>
<dbReference type="PANTHER" id="PTHR21496">
    <property type="entry name" value="FERREDOXIN-RELATED"/>
    <property type="match status" value="1"/>
</dbReference>
<evidence type="ECO:0000256" key="4">
    <source>
        <dbReference type="ARBA" id="ARBA00023014"/>
    </source>
</evidence>
<gene>
    <name evidence="7" type="ORF">CNMCM8927_001990</name>
</gene>